<dbReference type="PANTHER" id="PTHR10794:SF63">
    <property type="entry name" value="ALPHA_BETA HYDROLASE 1, ISOFORM A"/>
    <property type="match status" value="1"/>
</dbReference>
<evidence type="ECO:0000313" key="4">
    <source>
        <dbReference type="Proteomes" id="UP000000707"/>
    </source>
</evidence>
<dbReference type="PANTHER" id="PTHR10794">
    <property type="entry name" value="ABHYDROLASE DOMAIN-CONTAINING PROTEIN"/>
    <property type="match status" value="1"/>
</dbReference>
<sequence length="508" mass="57977">MLFRSQVENYHPAKPLQYSKDSGEIHTMADIIAQTAPEMSHGYSYWTNPLLWSGHLQTAFTALNKFEDSDKVYYKREIISVEKDKYYEVDGHRLKYDTWEGKSTFAVDYVSTSEYDSNHLKYQPSSQTDELPPRTQYKNPNVEVFPDEERPLVVALHGLSGGSFESYVRALLNKVSPELDAVVVNSRGCAGHTITSPQLFCGVWTNDLRYFINEHVKRRWPHKKILLVGFSLGGAITANYVGQEKDDVYEKICGAFIMGSPWDFSDSSYVLRESLLGDRVYSPVMCQNLLKLLKKHHKGQLKYVEMVEKYSVDPSKFTLGHLRDFDDNFTCKLFGFNTSFEYYRHASPVQRLFKIRVPTVIVSSKDDPVCGVRSLPVEEATLNPYVTMVTTSVGGHLGWFDYSNNRWYAEPVARMMKALTALFINMSSSHKWVKDLRGLASSPNDNDHLKIDYIDVNLNNSRKLIANVNTIVASSEQYLLVNHSVNESLIKLQSASQALKWTDGEKRS</sequence>
<gene>
    <name evidence="3" type="ORF">CANTEDRAFT_129012</name>
</gene>
<proteinExistence type="inferred from homology"/>
<reference evidence="3 4" key="1">
    <citation type="journal article" date="2011" name="Proc. Natl. Acad. Sci. U.S.A.">
        <title>Comparative genomics of xylose-fermenting fungi for enhanced biofuel production.</title>
        <authorList>
            <person name="Wohlbach D.J."/>
            <person name="Kuo A."/>
            <person name="Sato T.K."/>
            <person name="Potts K.M."/>
            <person name="Salamov A.A."/>
            <person name="LaButti K.M."/>
            <person name="Sun H."/>
            <person name="Clum A."/>
            <person name="Pangilinan J.L."/>
            <person name="Lindquist E.A."/>
            <person name="Lucas S."/>
            <person name="Lapidus A."/>
            <person name="Jin M."/>
            <person name="Gunawan C."/>
            <person name="Balan V."/>
            <person name="Dale B.E."/>
            <person name="Jeffries T.W."/>
            <person name="Zinkel R."/>
            <person name="Barry K.W."/>
            <person name="Grigoriev I.V."/>
            <person name="Gasch A.P."/>
        </authorList>
    </citation>
    <scope>NUCLEOTIDE SEQUENCE [LARGE SCALE GENOMIC DNA]</scope>
    <source>
        <strain evidence="4">ATCC 10573 / BCRC 21748 / CBS 615 / JCM 9827 / NBRC 10315 / NRRL Y-1498 / VKM Y-70</strain>
    </source>
</reference>
<dbReference type="Proteomes" id="UP000000707">
    <property type="component" value="Unassembled WGS sequence"/>
</dbReference>
<evidence type="ECO:0000256" key="1">
    <source>
        <dbReference type="ARBA" id="ARBA00010884"/>
    </source>
</evidence>
<accession>G3AWW9</accession>
<dbReference type="GO" id="GO:0051792">
    <property type="term" value="P:medium-chain fatty acid biosynthetic process"/>
    <property type="evidence" value="ECO:0007669"/>
    <property type="project" value="TreeGrafter"/>
</dbReference>
<dbReference type="OrthoDB" id="5954035at2759"/>
<dbReference type="SUPFAM" id="SSF53474">
    <property type="entry name" value="alpha/beta-Hydrolases"/>
    <property type="match status" value="1"/>
</dbReference>
<keyword evidence="4" id="KW-1185">Reference proteome</keyword>
<dbReference type="EMBL" id="GL996510">
    <property type="protein sequence ID" value="EGV66638.1"/>
    <property type="molecule type" value="Genomic_DNA"/>
</dbReference>
<protein>
    <submittedName>
        <fullName evidence="3">AB-hydrolase YheT</fullName>
    </submittedName>
</protein>
<dbReference type="GO" id="GO:0008126">
    <property type="term" value="F:acetylesterase activity"/>
    <property type="evidence" value="ECO:0007669"/>
    <property type="project" value="TreeGrafter"/>
</dbReference>
<dbReference type="InterPro" id="IPR000073">
    <property type="entry name" value="AB_hydrolase_1"/>
</dbReference>
<name>G3AWW9_CANTC</name>
<evidence type="ECO:0000259" key="2">
    <source>
        <dbReference type="Pfam" id="PF00561"/>
    </source>
</evidence>
<dbReference type="InterPro" id="IPR029058">
    <property type="entry name" value="AB_hydrolase_fold"/>
</dbReference>
<feature type="domain" description="AB hydrolase-1" evidence="2">
    <location>
        <begin position="151"/>
        <end position="397"/>
    </location>
</feature>
<dbReference type="Pfam" id="PF00561">
    <property type="entry name" value="Abhydrolase_1"/>
    <property type="match status" value="1"/>
</dbReference>
<organism evidence="4">
    <name type="scientific">Candida tenuis (strain ATCC 10573 / BCRC 21748 / CBS 615 / JCM 9827 / NBRC 10315 / NRRL Y-1498 / VKM Y-70)</name>
    <name type="common">Yeast</name>
    <name type="synonym">Yamadazyma tenuis</name>
    <dbReference type="NCBI Taxonomy" id="590646"/>
    <lineage>
        <taxon>Eukaryota</taxon>
        <taxon>Fungi</taxon>
        <taxon>Dikarya</taxon>
        <taxon>Ascomycota</taxon>
        <taxon>Saccharomycotina</taxon>
        <taxon>Pichiomycetes</taxon>
        <taxon>Debaryomycetaceae</taxon>
        <taxon>Yamadazyma</taxon>
    </lineage>
</organism>
<keyword evidence="3" id="KW-0378">Hydrolase</keyword>
<dbReference type="eggNOG" id="KOG1838">
    <property type="taxonomic scope" value="Eukaryota"/>
</dbReference>
<dbReference type="InterPro" id="IPR000952">
    <property type="entry name" value="AB_hydrolase_4_CS"/>
</dbReference>
<dbReference type="InterPro" id="IPR050960">
    <property type="entry name" value="AB_hydrolase_4_sf"/>
</dbReference>
<dbReference type="GO" id="GO:0051793">
    <property type="term" value="P:medium-chain fatty acid catabolic process"/>
    <property type="evidence" value="ECO:0007669"/>
    <property type="project" value="TreeGrafter"/>
</dbReference>
<dbReference type="KEGG" id="cten:18249356"/>
<dbReference type="GO" id="GO:0047372">
    <property type="term" value="F:monoacylglycerol lipase activity"/>
    <property type="evidence" value="ECO:0007669"/>
    <property type="project" value="TreeGrafter"/>
</dbReference>
<dbReference type="Gene3D" id="3.40.50.1820">
    <property type="entry name" value="alpha/beta hydrolase"/>
    <property type="match status" value="1"/>
</dbReference>
<dbReference type="GeneID" id="18249356"/>
<dbReference type="HOGENOM" id="CLU_032487_1_0_1"/>
<dbReference type="PROSITE" id="PS01133">
    <property type="entry name" value="UPF0017"/>
    <property type="match status" value="1"/>
</dbReference>
<comment type="similarity">
    <text evidence="1">Belongs to the AB hydrolase superfamily. AB hydrolase 4 family.</text>
</comment>
<dbReference type="AlphaFoldDB" id="G3AWW9"/>
<evidence type="ECO:0000313" key="3">
    <source>
        <dbReference type="EMBL" id="EGV66638.1"/>
    </source>
</evidence>
<dbReference type="STRING" id="590646.G3AWW9"/>